<dbReference type="InterPro" id="IPR037176">
    <property type="entry name" value="Osmotin/thaumatin-like_sf"/>
</dbReference>
<dbReference type="Pfam" id="PF00314">
    <property type="entry name" value="Thaumatin"/>
    <property type="match status" value="1"/>
</dbReference>
<gene>
    <name evidence="2" type="ORF">WJX81_007972</name>
</gene>
<evidence type="ECO:0000313" key="2">
    <source>
        <dbReference type="EMBL" id="KAK9845993.1"/>
    </source>
</evidence>
<dbReference type="InterPro" id="IPR001938">
    <property type="entry name" value="Thaumatin"/>
</dbReference>
<accession>A0AAW1SKE1</accession>
<sequence length="344" mass="35967">MDPEADPPIAWAPDEGPNEGPEAALSNHADAFTISSGTIPKQYQTGVRTPVMPPVPKITWLGVANAPEYKAQVHAAAGALNLAPVNSNGTVDVSRARKISFVNLSTKTIWAGVSGNNGGPIFGGGGWVLAPNQFIEFSLPTPFIGARMWGRVACKDAPTDPTCANYTCSSASGSIPTGCTLASPKGHVTLFEIHFGKTGTALDFYDISLVDAFNLPINIVPVPGSYAGASTDPNRTNSCGSIAFASNLNKNCPAALSEYKDGSGATAECRNQCGLPATRNIPLCQSCTGSGNCITNQNSLDFKNSCPGAYSFSYDDATSTYVCRGADYQVQYGVIGEKAFYIPL</sequence>
<name>A0AAW1SKE1_9CHLO</name>
<evidence type="ECO:0000313" key="3">
    <source>
        <dbReference type="Proteomes" id="UP001445335"/>
    </source>
</evidence>
<reference evidence="2 3" key="1">
    <citation type="journal article" date="2024" name="Nat. Commun.">
        <title>Phylogenomics reveals the evolutionary origins of lichenization in chlorophyte algae.</title>
        <authorList>
            <person name="Puginier C."/>
            <person name="Libourel C."/>
            <person name="Otte J."/>
            <person name="Skaloud P."/>
            <person name="Haon M."/>
            <person name="Grisel S."/>
            <person name="Petersen M."/>
            <person name="Berrin J.G."/>
            <person name="Delaux P.M."/>
            <person name="Dal Grande F."/>
            <person name="Keller J."/>
        </authorList>
    </citation>
    <scope>NUCLEOTIDE SEQUENCE [LARGE SCALE GENOMIC DNA]</scope>
    <source>
        <strain evidence="2 3">SAG 245.80</strain>
    </source>
</reference>
<feature type="region of interest" description="Disordered" evidence="1">
    <location>
        <begin position="1"/>
        <end position="22"/>
    </location>
</feature>
<dbReference type="SUPFAM" id="SSF49870">
    <property type="entry name" value="Osmotin, thaumatin-like protein"/>
    <property type="match status" value="1"/>
</dbReference>
<organism evidence="2 3">
    <name type="scientific">Elliptochloris bilobata</name>
    <dbReference type="NCBI Taxonomy" id="381761"/>
    <lineage>
        <taxon>Eukaryota</taxon>
        <taxon>Viridiplantae</taxon>
        <taxon>Chlorophyta</taxon>
        <taxon>core chlorophytes</taxon>
        <taxon>Trebouxiophyceae</taxon>
        <taxon>Trebouxiophyceae incertae sedis</taxon>
        <taxon>Elliptochloris clade</taxon>
        <taxon>Elliptochloris</taxon>
    </lineage>
</organism>
<dbReference type="EMBL" id="JALJOU010000002">
    <property type="protein sequence ID" value="KAK9845993.1"/>
    <property type="molecule type" value="Genomic_DNA"/>
</dbReference>
<evidence type="ECO:0000256" key="1">
    <source>
        <dbReference type="SAM" id="MobiDB-lite"/>
    </source>
</evidence>
<dbReference type="Proteomes" id="UP001445335">
    <property type="component" value="Unassembled WGS sequence"/>
</dbReference>
<protein>
    <recommendedName>
        <fullName evidence="4">Thaumatin-like protein</fullName>
    </recommendedName>
</protein>
<comment type="caution">
    <text evidence="2">The sequence shown here is derived from an EMBL/GenBank/DDBJ whole genome shotgun (WGS) entry which is preliminary data.</text>
</comment>
<evidence type="ECO:0008006" key="4">
    <source>
        <dbReference type="Google" id="ProtNLM"/>
    </source>
</evidence>
<dbReference type="Gene3D" id="2.60.110.10">
    <property type="entry name" value="Thaumatin"/>
    <property type="match status" value="1"/>
</dbReference>
<dbReference type="AlphaFoldDB" id="A0AAW1SKE1"/>
<dbReference type="PANTHER" id="PTHR31048">
    <property type="entry name" value="OS03G0233200 PROTEIN"/>
    <property type="match status" value="1"/>
</dbReference>
<dbReference type="SMART" id="SM00205">
    <property type="entry name" value="THN"/>
    <property type="match status" value="1"/>
</dbReference>
<keyword evidence="3" id="KW-1185">Reference proteome</keyword>
<proteinExistence type="predicted"/>
<dbReference type="PROSITE" id="PS51367">
    <property type="entry name" value="THAUMATIN_2"/>
    <property type="match status" value="1"/>
</dbReference>